<dbReference type="PANTHER" id="PTHR37313">
    <property type="entry name" value="UPF0749 PROTEIN RV1825"/>
    <property type="match status" value="1"/>
</dbReference>
<sequence>MSTPDAPDPGRPRTREEVRAGRRPDRRPDASMTLIRTMMERPLDPGYQAAADRREAAGEPRATSLRSPRLTAAALALGLVVGVAASNLTATDSPRAAARADLVDQIEQRRAEVEDLSARAQDLQGRVTTLEAEQVGGGEAARTRDLAVAVGALPLEGPGLSIVLDDAPDVDQDAADGGDEGRVNSRDLQFVVNALWEAGAEAVSINGQRLTSVSAIRFAGAAIVVDNRPLARPYTVTALGDPTSLPTDFADGPGGSYVSTLDSSFGIRVEREVSDDLAVPAASGLTTRYARIMDTGTAPTRGADTSTDPEDGS</sequence>
<feature type="region of interest" description="Disordered" evidence="3">
    <location>
        <begin position="294"/>
        <end position="313"/>
    </location>
</feature>
<reference evidence="4" key="1">
    <citation type="submission" date="2021-04" db="EMBL/GenBank/DDBJ databases">
        <title>Phycicoccus avicenniae sp. nov., a novel endophytic actinomycetes isolated from branch of Avicennia mariana.</title>
        <authorList>
            <person name="Tuo L."/>
        </authorList>
    </citation>
    <scope>NUCLEOTIDE SEQUENCE</scope>
    <source>
        <strain evidence="4">BSK3Z-2</strain>
    </source>
</reference>
<dbReference type="GO" id="GO:0005886">
    <property type="term" value="C:plasma membrane"/>
    <property type="evidence" value="ECO:0007669"/>
    <property type="project" value="TreeGrafter"/>
</dbReference>
<evidence type="ECO:0000256" key="1">
    <source>
        <dbReference type="ARBA" id="ARBA00009108"/>
    </source>
</evidence>
<evidence type="ECO:0000256" key="3">
    <source>
        <dbReference type="SAM" id="MobiDB-lite"/>
    </source>
</evidence>
<keyword evidence="5" id="KW-1185">Reference proteome</keyword>
<dbReference type="RefSeq" id="WP_211601505.1">
    <property type="nucleotide sequence ID" value="NZ_JAGSNF010000003.1"/>
</dbReference>
<dbReference type="AlphaFoldDB" id="A0A941D5P5"/>
<proteinExistence type="inferred from homology"/>
<dbReference type="EMBL" id="JAGSNF010000003">
    <property type="protein sequence ID" value="MBR7742360.1"/>
    <property type="molecule type" value="Genomic_DNA"/>
</dbReference>
<dbReference type="PANTHER" id="PTHR37313:SF1">
    <property type="entry name" value="UPF0749 PROTEIN RV1823"/>
    <property type="match status" value="1"/>
</dbReference>
<feature type="region of interest" description="Disordered" evidence="3">
    <location>
        <begin position="1"/>
        <end position="33"/>
    </location>
</feature>
<comment type="caution">
    <text evidence="4">The sequence shown here is derived from an EMBL/GenBank/DDBJ whole genome shotgun (WGS) entry which is preliminary data.</text>
</comment>
<evidence type="ECO:0000313" key="4">
    <source>
        <dbReference type="EMBL" id="MBR7742360.1"/>
    </source>
</evidence>
<keyword evidence="2" id="KW-0175">Coiled coil</keyword>
<feature type="compositionally biased region" description="Basic and acidic residues" evidence="3">
    <location>
        <begin position="8"/>
        <end position="29"/>
    </location>
</feature>
<comment type="similarity">
    <text evidence="1">Belongs to the UPF0749 family.</text>
</comment>
<dbReference type="Pfam" id="PF05949">
    <property type="entry name" value="DUF881"/>
    <property type="match status" value="1"/>
</dbReference>
<dbReference type="InterPro" id="IPR010273">
    <property type="entry name" value="DUF881"/>
</dbReference>
<organism evidence="4 5">
    <name type="scientific">Phycicoccus avicenniae</name>
    <dbReference type="NCBI Taxonomy" id="2828860"/>
    <lineage>
        <taxon>Bacteria</taxon>
        <taxon>Bacillati</taxon>
        <taxon>Actinomycetota</taxon>
        <taxon>Actinomycetes</taxon>
        <taxon>Micrococcales</taxon>
        <taxon>Intrasporangiaceae</taxon>
        <taxon>Phycicoccus</taxon>
    </lineage>
</organism>
<protein>
    <submittedName>
        <fullName evidence="4">DUF881 domain-containing protein</fullName>
    </submittedName>
</protein>
<accession>A0A941D5P5</accession>
<feature type="coiled-coil region" evidence="2">
    <location>
        <begin position="99"/>
        <end position="133"/>
    </location>
</feature>
<gene>
    <name evidence="4" type="ORF">KC207_03515</name>
</gene>
<name>A0A941D5P5_9MICO</name>
<dbReference type="Gene3D" id="3.30.70.1880">
    <property type="entry name" value="Protein of unknown function DUF881"/>
    <property type="match status" value="1"/>
</dbReference>
<evidence type="ECO:0000256" key="2">
    <source>
        <dbReference type="SAM" id="Coils"/>
    </source>
</evidence>
<dbReference type="Proteomes" id="UP000677016">
    <property type="component" value="Unassembled WGS sequence"/>
</dbReference>
<evidence type="ECO:0000313" key="5">
    <source>
        <dbReference type="Proteomes" id="UP000677016"/>
    </source>
</evidence>